<evidence type="ECO:0000256" key="2">
    <source>
        <dbReference type="PROSITE-ProRule" id="PRU00703"/>
    </source>
</evidence>
<dbReference type="PANTHER" id="PTHR43080">
    <property type="entry name" value="CBS DOMAIN-CONTAINING PROTEIN CBSX3, MITOCHONDRIAL"/>
    <property type="match status" value="1"/>
</dbReference>
<dbReference type="SMART" id="SM00116">
    <property type="entry name" value="CBS"/>
    <property type="match status" value="2"/>
</dbReference>
<evidence type="ECO:0000313" key="5">
    <source>
        <dbReference type="Proteomes" id="UP000231436"/>
    </source>
</evidence>
<feature type="domain" description="CBS" evidence="3">
    <location>
        <begin position="11"/>
        <end position="69"/>
    </location>
</feature>
<keyword evidence="1 2" id="KW-0129">CBS domain</keyword>
<dbReference type="Gene3D" id="3.10.580.10">
    <property type="entry name" value="CBS-domain"/>
    <property type="match status" value="1"/>
</dbReference>
<gene>
    <name evidence="4" type="ORF">COV05_03680</name>
</gene>
<dbReference type="Pfam" id="PF00571">
    <property type="entry name" value="CBS"/>
    <property type="match status" value="2"/>
</dbReference>
<protein>
    <recommendedName>
        <fullName evidence="3">CBS domain-containing protein</fullName>
    </recommendedName>
</protein>
<dbReference type="SUPFAM" id="SSF54631">
    <property type="entry name" value="CBS-domain pair"/>
    <property type="match status" value="1"/>
</dbReference>
<dbReference type="Proteomes" id="UP000231436">
    <property type="component" value="Unassembled WGS sequence"/>
</dbReference>
<organism evidence="4 5">
    <name type="scientific">Candidatus Uhrbacteria bacterium CG10_big_fil_rev_8_21_14_0_10_48_16</name>
    <dbReference type="NCBI Taxonomy" id="1975038"/>
    <lineage>
        <taxon>Bacteria</taxon>
        <taxon>Candidatus Uhriibacteriota</taxon>
    </lineage>
</organism>
<dbReference type="AlphaFoldDB" id="A0A2M8LGY1"/>
<dbReference type="PROSITE" id="PS51371">
    <property type="entry name" value="CBS"/>
    <property type="match status" value="2"/>
</dbReference>
<proteinExistence type="predicted"/>
<dbReference type="InterPro" id="IPR051257">
    <property type="entry name" value="Diverse_CBS-Domain"/>
</dbReference>
<evidence type="ECO:0000313" key="4">
    <source>
        <dbReference type="EMBL" id="PJE76656.1"/>
    </source>
</evidence>
<dbReference type="InterPro" id="IPR046342">
    <property type="entry name" value="CBS_dom_sf"/>
</dbReference>
<feature type="domain" description="CBS" evidence="3">
    <location>
        <begin position="98"/>
        <end position="154"/>
    </location>
</feature>
<dbReference type="PANTHER" id="PTHR43080:SF2">
    <property type="entry name" value="CBS DOMAIN-CONTAINING PROTEIN"/>
    <property type="match status" value="1"/>
</dbReference>
<dbReference type="EMBL" id="PFEU01000017">
    <property type="protein sequence ID" value="PJE76656.1"/>
    <property type="molecule type" value="Genomic_DNA"/>
</dbReference>
<comment type="caution">
    <text evidence="4">The sequence shown here is derived from an EMBL/GenBank/DDBJ whole genome shotgun (WGS) entry which is preliminary data.</text>
</comment>
<reference evidence="5" key="1">
    <citation type="submission" date="2017-09" db="EMBL/GenBank/DDBJ databases">
        <title>Depth-based differentiation of microbial function through sediment-hosted aquifers and enrichment of novel symbionts in the deep terrestrial subsurface.</title>
        <authorList>
            <person name="Probst A.J."/>
            <person name="Ladd B."/>
            <person name="Jarett J.K."/>
            <person name="Geller-Mcgrath D.E."/>
            <person name="Sieber C.M.K."/>
            <person name="Emerson J.B."/>
            <person name="Anantharaman K."/>
            <person name="Thomas B.C."/>
            <person name="Malmstrom R."/>
            <person name="Stieglmeier M."/>
            <person name="Klingl A."/>
            <person name="Woyke T."/>
            <person name="Ryan C.M."/>
            <person name="Banfield J.F."/>
        </authorList>
    </citation>
    <scope>NUCLEOTIDE SEQUENCE [LARGE SCALE GENOMIC DNA]</scope>
</reference>
<sequence length="157" mass="17745">MTEKTFLVREYMHEAVSMNADGKTLRDVVQLMVTVKRNGIFIVDAQNHVQGVVSAWDIIEHVVPDYLESDKHLAPFENDGVLVDRVLSQQDSPIESFMTKTVHVVHENSSIMEVATMLSEFKIRQLPVVNNDNQLVGCINRTDVKLVIAEILNIQTT</sequence>
<dbReference type="CDD" id="cd02205">
    <property type="entry name" value="CBS_pair_SF"/>
    <property type="match status" value="1"/>
</dbReference>
<accession>A0A2M8LGY1</accession>
<evidence type="ECO:0000259" key="3">
    <source>
        <dbReference type="PROSITE" id="PS51371"/>
    </source>
</evidence>
<dbReference type="InterPro" id="IPR000644">
    <property type="entry name" value="CBS_dom"/>
</dbReference>
<name>A0A2M8LGY1_9BACT</name>
<evidence type="ECO:0000256" key="1">
    <source>
        <dbReference type="ARBA" id="ARBA00023122"/>
    </source>
</evidence>